<dbReference type="HAMAP" id="MF_00629">
    <property type="entry name" value="Ribosomal_eL39"/>
    <property type="match status" value="1"/>
</dbReference>
<dbReference type="Pfam" id="PF00832">
    <property type="entry name" value="Ribosomal_L39"/>
    <property type="match status" value="1"/>
</dbReference>
<evidence type="ECO:0000256" key="2">
    <source>
        <dbReference type="ARBA" id="ARBA00022980"/>
    </source>
</evidence>
<evidence type="ECO:0000256" key="1">
    <source>
        <dbReference type="ARBA" id="ARBA00009339"/>
    </source>
</evidence>
<dbReference type="SUPFAM" id="SSF48662">
    <property type="entry name" value="Ribosomal protein L39e"/>
    <property type="match status" value="1"/>
</dbReference>
<dbReference type="Gene3D" id="1.10.1620.10">
    <property type="entry name" value="Ribosomal protein L39e"/>
    <property type="match status" value="1"/>
</dbReference>
<reference evidence="6" key="2">
    <citation type="submission" date="2008-05" db="EMBL/GenBank/DDBJ databases">
        <authorList>
            <person name="Martin-Cuadrado A.-B."/>
            <person name="Rodriguez-Valera F."/>
            <person name="Moreira D."/>
            <person name="Alba J.-C."/>
            <person name="Ivars-Martinez E."/>
            <person name="Henn M.R."/>
            <person name="Talla E."/>
            <person name="Lopez-Garcia P."/>
        </authorList>
    </citation>
    <scope>NUCLEOTIDE SEQUENCE</scope>
</reference>
<dbReference type="GO" id="GO:0022625">
    <property type="term" value="C:cytosolic large ribosomal subunit"/>
    <property type="evidence" value="ECO:0007669"/>
    <property type="project" value="TreeGrafter"/>
</dbReference>
<evidence type="ECO:0000313" key="6">
    <source>
        <dbReference type="EMBL" id="ACF09606.1"/>
    </source>
</evidence>
<dbReference type="EMBL" id="EU686620">
    <property type="protein sequence ID" value="ACF09606.1"/>
    <property type="molecule type" value="Genomic_DNA"/>
</dbReference>
<evidence type="ECO:0000256" key="4">
    <source>
        <dbReference type="ARBA" id="ARBA00035234"/>
    </source>
</evidence>
<name>B3V5R0_9ARCH</name>
<gene>
    <name evidence="5" type="primary">rpl39e</name>
</gene>
<dbReference type="FunFam" id="1.10.1620.10:FF:000001">
    <property type="entry name" value="60S ribosomal protein-like L39"/>
    <property type="match status" value="1"/>
</dbReference>
<comment type="similarity">
    <text evidence="1 5">Belongs to the eukaryotic ribosomal protein eL39 family.</text>
</comment>
<keyword evidence="3 5" id="KW-0687">Ribonucleoprotein</keyword>
<dbReference type="GO" id="GO:0003735">
    <property type="term" value="F:structural constituent of ribosome"/>
    <property type="evidence" value="ECO:0007669"/>
    <property type="project" value="InterPro"/>
</dbReference>
<sequence length="51" mass="6113">MSKLTSGIKKRLIKKRNQNSPVPTWVVVRTRRAVSTNPKRRQWRRTKLKVK</sequence>
<dbReference type="InterPro" id="IPR000077">
    <property type="entry name" value="Ribosomal_eL39"/>
</dbReference>
<dbReference type="AlphaFoldDB" id="B3V5R0"/>
<accession>B3V5R0</accession>
<keyword evidence="2 5" id="KW-0689">Ribosomal protein</keyword>
<dbReference type="InterPro" id="IPR023626">
    <property type="entry name" value="Ribosomal_eL39_dom_sf"/>
</dbReference>
<protein>
    <recommendedName>
        <fullName evidence="4 5">Large ribosomal subunit protein eL39</fullName>
    </recommendedName>
</protein>
<dbReference type="PANTHER" id="PTHR19970">
    <property type="entry name" value="RIBOSOMAL PROTEIN L39E"/>
    <property type="match status" value="1"/>
</dbReference>
<organism evidence="6">
    <name type="scientific">uncultured marine crenarchaeote AD1000-325-A12</name>
    <dbReference type="NCBI Taxonomy" id="526639"/>
    <lineage>
        <taxon>Archaea</taxon>
        <taxon>Nitrososphaerota</taxon>
        <taxon>Nitrososphaeria</taxon>
        <taxon>Nitrosopumilales</taxon>
        <taxon>environmental samples</taxon>
    </lineage>
</organism>
<reference evidence="6" key="1">
    <citation type="journal article" date="2008" name="ISME J.">
        <title>Hindsight in the relative abundance, metabolic potential and genome dynamics of uncultivated marine archaea from comparative metagenomic analyses of bathypelagic plankton of different oceanic regions.</title>
        <authorList>
            <person name="Martin-Cuadrado A.B."/>
            <person name="Rodriguez-Valera F."/>
            <person name="Moreira D."/>
            <person name="Alba J.C."/>
            <person name="Ivars-Martinez E."/>
            <person name="Henn M.R."/>
            <person name="Talla E."/>
            <person name="Lopez-Garcia P."/>
        </authorList>
    </citation>
    <scope>NUCLEOTIDE SEQUENCE</scope>
</reference>
<dbReference type="PANTHER" id="PTHR19970:SF0">
    <property type="entry name" value="LARGE RIBOSOMAL SUBUNIT PROTEIN EL39"/>
    <property type="match status" value="1"/>
</dbReference>
<evidence type="ECO:0000256" key="5">
    <source>
        <dbReference type="HAMAP-Rule" id="MF_00629"/>
    </source>
</evidence>
<dbReference type="GO" id="GO:0006412">
    <property type="term" value="P:translation"/>
    <property type="evidence" value="ECO:0007669"/>
    <property type="project" value="UniProtKB-UniRule"/>
</dbReference>
<evidence type="ECO:0000256" key="3">
    <source>
        <dbReference type="ARBA" id="ARBA00023274"/>
    </source>
</evidence>
<proteinExistence type="inferred from homology"/>
<dbReference type="NCBIfam" id="NF002316">
    <property type="entry name" value="PRK01242.1"/>
    <property type="match status" value="1"/>
</dbReference>